<keyword evidence="3" id="KW-0285">Flavoprotein</keyword>
<dbReference type="EMBL" id="CP063982">
    <property type="protein sequence ID" value="UOD49906.1"/>
    <property type="molecule type" value="Genomic_DNA"/>
</dbReference>
<dbReference type="SUPFAM" id="SSF56645">
    <property type="entry name" value="Acyl-CoA dehydrogenase NM domain-like"/>
    <property type="match status" value="1"/>
</dbReference>
<evidence type="ECO:0000256" key="4">
    <source>
        <dbReference type="ARBA" id="ARBA00022827"/>
    </source>
</evidence>
<evidence type="ECO:0000256" key="5">
    <source>
        <dbReference type="ARBA" id="ARBA00023002"/>
    </source>
</evidence>
<dbReference type="InterPro" id="IPR006091">
    <property type="entry name" value="Acyl-CoA_Oxase/DH_mid-dom"/>
</dbReference>
<name>A0ABY4AHY7_9BURK</name>
<reference evidence="10 11" key="1">
    <citation type="submission" date="2020-11" db="EMBL/GenBank/DDBJ databases">
        <title>Algicoccus daihaiensis sp.nov., isolated from Daihai Lake in Inner Mongolia.</title>
        <authorList>
            <person name="Kai J."/>
        </authorList>
    </citation>
    <scope>NUCLEOTIDE SEQUENCE [LARGE SCALE GENOMIC DNA]</scope>
    <source>
        <strain evidence="11">f23</strain>
    </source>
</reference>
<dbReference type="InterPro" id="IPR013786">
    <property type="entry name" value="AcylCoA_DH/ox_N"/>
</dbReference>
<evidence type="ECO:0000313" key="11">
    <source>
        <dbReference type="Proteomes" id="UP000831607"/>
    </source>
</evidence>
<comment type="similarity">
    <text evidence="2">Belongs to the acyl-CoA dehydrogenase family.</text>
</comment>
<feature type="domain" description="Acyl-CoA dehydrogenase/oxidase C-terminal" evidence="6">
    <location>
        <begin position="285"/>
        <end position="452"/>
    </location>
</feature>
<evidence type="ECO:0000256" key="1">
    <source>
        <dbReference type="ARBA" id="ARBA00001974"/>
    </source>
</evidence>
<dbReference type="Pfam" id="PF02771">
    <property type="entry name" value="Acyl-CoA_dh_N"/>
    <property type="match status" value="1"/>
</dbReference>
<protein>
    <submittedName>
        <fullName evidence="10">Acyl-CoA dehydrogenase</fullName>
    </submittedName>
</protein>
<keyword evidence="4" id="KW-0274">FAD</keyword>
<evidence type="ECO:0000256" key="3">
    <source>
        <dbReference type="ARBA" id="ARBA00022630"/>
    </source>
</evidence>
<dbReference type="InterPro" id="IPR037069">
    <property type="entry name" value="AcylCoA_DH/ox_N_sf"/>
</dbReference>
<keyword evidence="11" id="KW-1185">Reference proteome</keyword>
<dbReference type="InterPro" id="IPR025878">
    <property type="entry name" value="Acyl-CoA_dh-like_C_dom"/>
</dbReference>
<accession>A0ABY4AHY7</accession>
<dbReference type="Proteomes" id="UP000831607">
    <property type="component" value="Chromosome"/>
</dbReference>
<feature type="domain" description="Acyl-CoA dehydrogenase/oxidase N-terminal" evidence="8">
    <location>
        <begin position="81"/>
        <end position="159"/>
    </location>
</feature>
<dbReference type="Pfam" id="PF02770">
    <property type="entry name" value="Acyl-CoA_dh_M"/>
    <property type="match status" value="1"/>
</dbReference>
<dbReference type="Gene3D" id="1.10.540.10">
    <property type="entry name" value="Acyl-CoA dehydrogenase/oxidase, N-terminal domain"/>
    <property type="match status" value="1"/>
</dbReference>
<evidence type="ECO:0000256" key="2">
    <source>
        <dbReference type="ARBA" id="ARBA00009347"/>
    </source>
</evidence>
<evidence type="ECO:0000259" key="8">
    <source>
        <dbReference type="Pfam" id="PF02771"/>
    </source>
</evidence>
<dbReference type="InterPro" id="IPR036250">
    <property type="entry name" value="AcylCo_DH-like_C"/>
</dbReference>
<evidence type="ECO:0000259" key="7">
    <source>
        <dbReference type="Pfam" id="PF02770"/>
    </source>
</evidence>
<proteinExistence type="inferred from homology"/>
<dbReference type="InterPro" id="IPR009075">
    <property type="entry name" value="AcylCo_DH/oxidase_C"/>
</dbReference>
<evidence type="ECO:0000259" key="9">
    <source>
        <dbReference type="Pfam" id="PF12806"/>
    </source>
</evidence>
<keyword evidence="5" id="KW-0560">Oxidoreductase</keyword>
<comment type="cofactor">
    <cofactor evidence="1">
        <name>FAD</name>
        <dbReference type="ChEBI" id="CHEBI:57692"/>
    </cofactor>
</comment>
<dbReference type="SUPFAM" id="SSF47203">
    <property type="entry name" value="Acyl-CoA dehydrogenase C-terminal domain-like"/>
    <property type="match status" value="1"/>
</dbReference>
<organism evidence="10 11">
    <name type="scientific">Orrella daihaiensis</name>
    <dbReference type="NCBI Taxonomy" id="2782176"/>
    <lineage>
        <taxon>Bacteria</taxon>
        <taxon>Pseudomonadati</taxon>
        <taxon>Pseudomonadota</taxon>
        <taxon>Betaproteobacteria</taxon>
        <taxon>Burkholderiales</taxon>
        <taxon>Alcaligenaceae</taxon>
        <taxon>Orrella</taxon>
    </lineage>
</organism>
<dbReference type="InterPro" id="IPR009100">
    <property type="entry name" value="AcylCoA_DH/oxidase_NM_dom_sf"/>
</dbReference>
<dbReference type="Pfam" id="PF12806">
    <property type="entry name" value="Acyl-CoA_dh_C"/>
    <property type="match status" value="1"/>
</dbReference>
<dbReference type="Gene3D" id="2.40.110.10">
    <property type="entry name" value="Butyryl-CoA Dehydrogenase, subunit A, domain 2"/>
    <property type="match status" value="1"/>
</dbReference>
<sequence>MAVQYQPPTEDMAFVIRHVIDSQKISELPGYEEFSEDVIDAVLEEAGKFNAGMISPLNTVSDETGASLGDGHSVKTPTGFKEAYQQYIEAGWNGLACSPEYGGQGLPELLATATNEMLHSASMSFGLCPMLTAGAIHAIEHHGSDEQKQTYLPNLVSGQWAGTMNLTEPQAGSDLAAVTTKAVPNGDHYLISGIKIYITYGEHDLTENIIHLVLARLPDAPAGVKGISLFIVPKFLINDDGSLGARNDVKCISLEHKLGIHGSPTAVMSYGEAGGAIGYLVGKPNEGLAYMFTMMNHARLNVGLQGVAIAERALQQALWYAYDRVQGKTLIPGDQPNSAAPIAYHPDVRRMLASMQCRVQAMRALAYEAAAHMDIAAASEDAQVASAAQSRVDVLIPVVKGWCTEQSQDIASLGIQVHGGMGYVEESGAAQHLRDARITTIYEGTTAIQANDFIGRKILRDEGQGIGALINEVMDTGTTLGNSEDTALARLGQQLQQGAQTLRDCVDWVLKHGKEDAAAVYFGSVPMLLLAGDVLGGWMMARAALAASKPELINDPVAIKKRKAALVYGDLVLTCGLGRAHQVISAGTTIKQSLAL</sequence>
<dbReference type="InterPro" id="IPR052166">
    <property type="entry name" value="Diverse_Acyl-CoA_DH"/>
</dbReference>
<gene>
    <name evidence="10" type="ORF">DHf2319_10715</name>
</gene>
<feature type="domain" description="Acetyl-CoA dehydrogenase-like C-terminal" evidence="9">
    <location>
        <begin position="478"/>
        <end position="574"/>
    </location>
</feature>
<evidence type="ECO:0000259" key="6">
    <source>
        <dbReference type="Pfam" id="PF00441"/>
    </source>
</evidence>
<evidence type="ECO:0000313" key="10">
    <source>
        <dbReference type="EMBL" id="UOD49906.1"/>
    </source>
</evidence>
<dbReference type="Pfam" id="PF00441">
    <property type="entry name" value="Acyl-CoA_dh_1"/>
    <property type="match status" value="1"/>
</dbReference>
<dbReference type="Gene3D" id="1.20.140.10">
    <property type="entry name" value="Butyryl-CoA Dehydrogenase, subunit A, domain 3"/>
    <property type="match status" value="1"/>
</dbReference>
<feature type="domain" description="Acyl-CoA oxidase/dehydrogenase middle" evidence="7">
    <location>
        <begin position="164"/>
        <end position="267"/>
    </location>
</feature>
<dbReference type="InterPro" id="IPR046373">
    <property type="entry name" value="Acyl-CoA_Oxase/DH_mid-dom_sf"/>
</dbReference>
<dbReference type="PANTHER" id="PTHR42803">
    <property type="entry name" value="ACYL-COA DEHYDROGENASE"/>
    <property type="match status" value="1"/>
</dbReference>
<dbReference type="PANTHER" id="PTHR42803:SF1">
    <property type="entry name" value="BROAD-SPECIFICITY LINEAR ACYL-COA DEHYDROGENASE FADE5"/>
    <property type="match status" value="1"/>
</dbReference>